<dbReference type="GO" id="GO:0046951">
    <property type="term" value="P:ketone body biosynthetic process"/>
    <property type="evidence" value="ECO:0007669"/>
    <property type="project" value="TreeGrafter"/>
</dbReference>
<dbReference type="RefSeq" id="WP_034367204.1">
    <property type="nucleotide sequence ID" value="NZ_AWOR01000032.1"/>
</dbReference>
<reference evidence="8 9" key="1">
    <citation type="submission" date="2013-09" db="EMBL/GenBank/DDBJ databases">
        <title>High correlation between genotypes and phenotypes of environmental bacteria Comamonas testosteroni strains.</title>
        <authorList>
            <person name="Liu L."/>
            <person name="Zhu W."/>
            <person name="Xia X."/>
            <person name="Xu B."/>
            <person name="Luo M."/>
            <person name="Wang G."/>
        </authorList>
    </citation>
    <scope>NUCLEOTIDE SEQUENCE [LARGE SCALE GENOMIC DNA]</scope>
    <source>
        <strain evidence="8 9">JL40</strain>
    </source>
</reference>
<evidence type="ECO:0000259" key="7">
    <source>
        <dbReference type="PROSITE" id="PS50991"/>
    </source>
</evidence>
<dbReference type="PANTHER" id="PTHR42738:SF7">
    <property type="entry name" value="HYDROXYMETHYLGLUTARYL-COA LYASE"/>
    <property type="match status" value="1"/>
</dbReference>
<comment type="caution">
    <text evidence="8">The sequence shown here is derived from an EMBL/GenBank/DDBJ whole genome shotgun (WGS) entry which is preliminary data.</text>
</comment>
<evidence type="ECO:0000256" key="3">
    <source>
        <dbReference type="ARBA" id="ARBA00012910"/>
    </source>
</evidence>
<dbReference type="UniPathway" id="UPA00896">
    <property type="reaction ID" value="UER00863"/>
</dbReference>
<dbReference type="PANTHER" id="PTHR42738">
    <property type="entry name" value="HYDROXYMETHYLGLUTARYL-COA LYASE"/>
    <property type="match status" value="1"/>
</dbReference>
<sequence length="297" mass="31822">MSNASERRVKIVEVGPRDGLQNEKLPVPLNAKVELINQLSRAGLRFIEAASFVSPKWVPQMAGSAEVMALIDRSPGVRYSALTPNLQGLEAALTSRCDEVAVFGAASETFSQRNINCSIAQSLDRFRPVVQKALEAGVPVRGYVSCVLGCPYEGDVAAEAVLQVAQELLAMGCHEISLGDTIGRGSPESTRKLLEVCLRDLPSARLAGHFHDTYGMAEANVCASLEMGLRIFDSSVAGLGGCPYAQGASGNLATEKLIHALHAMGYETGVDMSEVQTAGRYIRQVLSDLHDQQVLQH</sequence>
<dbReference type="PROSITE" id="PS50991">
    <property type="entry name" value="PYR_CT"/>
    <property type="match status" value="1"/>
</dbReference>
<dbReference type="NCBIfam" id="NF004283">
    <property type="entry name" value="PRK05692.1"/>
    <property type="match status" value="1"/>
</dbReference>
<dbReference type="InterPro" id="IPR043594">
    <property type="entry name" value="HMGL"/>
</dbReference>
<dbReference type="GO" id="GO:0004419">
    <property type="term" value="F:hydroxymethylglutaryl-CoA lyase activity"/>
    <property type="evidence" value="ECO:0007669"/>
    <property type="project" value="UniProtKB-EC"/>
</dbReference>
<evidence type="ECO:0000256" key="5">
    <source>
        <dbReference type="ARBA" id="ARBA00023239"/>
    </source>
</evidence>
<comment type="similarity">
    <text evidence="2">Belongs to the HMG-CoA lyase family.</text>
</comment>
<comment type="pathway">
    <text evidence="1">Metabolic intermediate metabolism; (S)-3-hydroxy-3-methylglutaryl-CoA degradation; acetoacetate from (S)-3-hydroxy-3-methylglutaryl-CoA: step 1/1.</text>
</comment>
<dbReference type="GO" id="GO:0006552">
    <property type="term" value="P:L-leucine catabolic process"/>
    <property type="evidence" value="ECO:0007669"/>
    <property type="project" value="TreeGrafter"/>
</dbReference>
<evidence type="ECO:0000256" key="1">
    <source>
        <dbReference type="ARBA" id="ARBA00005143"/>
    </source>
</evidence>
<dbReference type="GO" id="GO:0046872">
    <property type="term" value="F:metal ion binding"/>
    <property type="evidence" value="ECO:0007669"/>
    <property type="project" value="UniProtKB-KW"/>
</dbReference>
<dbReference type="SUPFAM" id="SSF51569">
    <property type="entry name" value="Aldolase"/>
    <property type="match status" value="1"/>
</dbReference>
<organism evidence="8 9">
    <name type="scientific">Comamonas testosteroni</name>
    <name type="common">Pseudomonas testosteroni</name>
    <dbReference type="NCBI Taxonomy" id="285"/>
    <lineage>
        <taxon>Bacteria</taxon>
        <taxon>Pseudomonadati</taxon>
        <taxon>Pseudomonadota</taxon>
        <taxon>Betaproteobacteria</taxon>
        <taxon>Burkholderiales</taxon>
        <taxon>Comamonadaceae</taxon>
        <taxon>Comamonas</taxon>
    </lineage>
</organism>
<dbReference type="Gene3D" id="3.20.20.70">
    <property type="entry name" value="Aldolase class I"/>
    <property type="match status" value="1"/>
</dbReference>
<dbReference type="Pfam" id="PF00682">
    <property type="entry name" value="HMGL-like"/>
    <property type="match status" value="1"/>
</dbReference>
<feature type="domain" description="Pyruvate carboxyltransferase" evidence="7">
    <location>
        <begin position="9"/>
        <end position="276"/>
    </location>
</feature>
<dbReference type="InterPro" id="IPR013785">
    <property type="entry name" value="Aldolase_TIM"/>
</dbReference>
<comment type="catalytic activity">
    <reaction evidence="6">
        <text>(3S)-3-hydroxy-3-methylglutaryl-CoA = acetoacetate + acetyl-CoA</text>
        <dbReference type="Rhea" id="RHEA:24404"/>
        <dbReference type="ChEBI" id="CHEBI:13705"/>
        <dbReference type="ChEBI" id="CHEBI:43074"/>
        <dbReference type="ChEBI" id="CHEBI:57288"/>
        <dbReference type="EC" id="4.1.3.4"/>
    </reaction>
</comment>
<dbReference type="EC" id="4.1.3.4" evidence="3"/>
<dbReference type="CDD" id="cd07938">
    <property type="entry name" value="DRE_TIM_HMGL"/>
    <property type="match status" value="1"/>
</dbReference>
<dbReference type="AlphaFoldDB" id="A0A096H0M5"/>
<dbReference type="PROSITE" id="PS01062">
    <property type="entry name" value="HMG_COA_LYASE"/>
    <property type="match status" value="1"/>
</dbReference>
<keyword evidence="5 8" id="KW-0456">Lyase</keyword>
<proteinExistence type="inferred from homology"/>
<evidence type="ECO:0000313" key="8">
    <source>
        <dbReference type="EMBL" id="KGH30975.1"/>
    </source>
</evidence>
<protein>
    <recommendedName>
        <fullName evidence="3">hydroxymethylglutaryl-CoA lyase</fullName>
        <ecNumber evidence="3">4.1.3.4</ecNumber>
    </recommendedName>
</protein>
<name>A0A096H0M5_COMTE</name>
<keyword evidence="4" id="KW-0479">Metal-binding</keyword>
<dbReference type="EMBL" id="AWOR01000032">
    <property type="protein sequence ID" value="KGH30975.1"/>
    <property type="molecule type" value="Genomic_DNA"/>
</dbReference>
<evidence type="ECO:0000256" key="4">
    <source>
        <dbReference type="ARBA" id="ARBA00022723"/>
    </source>
</evidence>
<gene>
    <name evidence="8" type="ORF">P353_07205</name>
</gene>
<dbReference type="InterPro" id="IPR000138">
    <property type="entry name" value="HMG_CoA_lyase_AS"/>
</dbReference>
<dbReference type="InterPro" id="IPR000891">
    <property type="entry name" value="PYR_CT"/>
</dbReference>
<evidence type="ECO:0000256" key="6">
    <source>
        <dbReference type="ARBA" id="ARBA00049877"/>
    </source>
</evidence>
<evidence type="ECO:0000256" key="2">
    <source>
        <dbReference type="ARBA" id="ARBA00009405"/>
    </source>
</evidence>
<evidence type="ECO:0000313" key="9">
    <source>
        <dbReference type="Proteomes" id="UP000029553"/>
    </source>
</evidence>
<accession>A0A096H0M5</accession>
<dbReference type="FunFam" id="3.20.20.70:FF:000201">
    <property type="entry name" value="Hydroxymethylglutaryl-CoA lyase"/>
    <property type="match status" value="1"/>
</dbReference>
<dbReference type="Proteomes" id="UP000029553">
    <property type="component" value="Unassembled WGS sequence"/>
</dbReference>